<reference evidence="1 2" key="1">
    <citation type="journal article" date="2015" name="Genome Biol. Evol.">
        <title>Comparative Genomics of a Bacterivorous Green Alga Reveals Evolutionary Causalities and Consequences of Phago-Mixotrophic Mode of Nutrition.</title>
        <authorList>
            <person name="Burns J.A."/>
            <person name="Paasch A."/>
            <person name="Narechania A."/>
            <person name="Kim E."/>
        </authorList>
    </citation>
    <scope>NUCLEOTIDE SEQUENCE [LARGE SCALE GENOMIC DNA]</scope>
    <source>
        <strain evidence="1 2">PLY_AMNH</strain>
    </source>
</reference>
<sequence>IAKRCVDVTCCLQSKGYGISPLKLSMEDDVTIPRTSNVGSLHVRFGDEVLLAISDPWLPNGFMCSTTDFQSCVVHCQDSDINVPHSLLYTRFFIYHKMQYNALKEFSLSSSVSE</sequence>
<evidence type="ECO:0000313" key="1">
    <source>
        <dbReference type="EMBL" id="KAK3254245.1"/>
    </source>
</evidence>
<gene>
    <name evidence="1" type="ORF">CYMTET_36535</name>
</gene>
<feature type="non-terminal residue" evidence="1">
    <location>
        <position position="114"/>
    </location>
</feature>
<evidence type="ECO:0000313" key="2">
    <source>
        <dbReference type="Proteomes" id="UP001190700"/>
    </source>
</evidence>
<name>A0AAE0F7T8_9CHLO</name>
<accession>A0AAE0F7T8</accession>
<keyword evidence="2" id="KW-1185">Reference proteome</keyword>
<feature type="non-terminal residue" evidence="1">
    <location>
        <position position="1"/>
    </location>
</feature>
<dbReference type="EMBL" id="LGRX02023860">
    <property type="protein sequence ID" value="KAK3254245.1"/>
    <property type="molecule type" value="Genomic_DNA"/>
</dbReference>
<comment type="caution">
    <text evidence="1">The sequence shown here is derived from an EMBL/GenBank/DDBJ whole genome shotgun (WGS) entry which is preliminary data.</text>
</comment>
<protein>
    <submittedName>
        <fullName evidence="1">Uncharacterized protein</fullName>
    </submittedName>
</protein>
<organism evidence="1 2">
    <name type="scientific">Cymbomonas tetramitiformis</name>
    <dbReference type="NCBI Taxonomy" id="36881"/>
    <lineage>
        <taxon>Eukaryota</taxon>
        <taxon>Viridiplantae</taxon>
        <taxon>Chlorophyta</taxon>
        <taxon>Pyramimonadophyceae</taxon>
        <taxon>Pyramimonadales</taxon>
        <taxon>Pyramimonadaceae</taxon>
        <taxon>Cymbomonas</taxon>
    </lineage>
</organism>
<proteinExistence type="predicted"/>
<dbReference type="Proteomes" id="UP001190700">
    <property type="component" value="Unassembled WGS sequence"/>
</dbReference>
<dbReference type="AlphaFoldDB" id="A0AAE0F7T8"/>